<dbReference type="EMBL" id="KK100316">
    <property type="protein sequence ID" value="KIZ06910.1"/>
    <property type="molecule type" value="Genomic_DNA"/>
</dbReference>
<gene>
    <name evidence="2" type="ORF">MNEG_1036</name>
</gene>
<keyword evidence="3" id="KW-1185">Reference proteome</keyword>
<proteinExistence type="predicted"/>
<accession>A0A0D2MWG5</accession>
<name>A0A0D2MWG5_9CHLO</name>
<sequence length="343" mass="36974">MDAVEGAAVGAAREAMDRAYGPWTGPQWAPAHFSRAHSHKGRYLWTDAFGVCNYCSLYLETGDNRYLRQAETLAAAVHNTLGFTRNGASRLGNATDDHPTRGGLRIGKPNESGPDCDGQYLHYLNKWCFALLQATADEGRYLVWALELADATFDRFMCLEAPGGARRLAWKMTIDLSRPLVSSSGMLDALDSLVTFQLLEAAAGRALGDERGGAPRLDGQIVVAAALVAHWWRGFKSDDPLDLGEALWLAHWFASGDAGHPHTHTHTHAAAPECGGGGVLRGRGPGRELDLDLSSACDHVAARALEGLEGLWGEGYFSQPLSRRLGFRELGATLGVQVAKPSL</sequence>
<dbReference type="OrthoDB" id="302966at2759"/>
<dbReference type="InterPro" id="IPR008928">
    <property type="entry name" value="6-hairpin_glycosidase_sf"/>
</dbReference>
<dbReference type="KEGG" id="mng:MNEG_1036"/>
<dbReference type="STRING" id="145388.A0A0D2MWG5"/>
<protein>
    <submittedName>
        <fullName evidence="2">Uncharacterized protein</fullName>
    </submittedName>
</protein>
<evidence type="ECO:0000313" key="3">
    <source>
        <dbReference type="Proteomes" id="UP000054498"/>
    </source>
</evidence>
<dbReference type="GeneID" id="25727514"/>
<dbReference type="Proteomes" id="UP000054498">
    <property type="component" value="Unassembled WGS sequence"/>
</dbReference>
<feature type="region of interest" description="Disordered" evidence="1">
    <location>
        <begin position="88"/>
        <end position="110"/>
    </location>
</feature>
<dbReference type="GO" id="GO:0005975">
    <property type="term" value="P:carbohydrate metabolic process"/>
    <property type="evidence" value="ECO:0007669"/>
    <property type="project" value="InterPro"/>
</dbReference>
<reference evidence="2 3" key="1">
    <citation type="journal article" date="2013" name="BMC Genomics">
        <title>Reconstruction of the lipid metabolism for the microalga Monoraphidium neglectum from its genome sequence reveals characteristics suitable for biofuel production.</title>
        <authorList>
            <person name="Bogen C."/>
            <person name="Al-Dilaimi A."/>
            <person name="Albersmeier A."/>
            <person name="Wichmann J."/>
            <person name="Grundmann M."/>
            <person name="Rupp O."/>
            <person name="Lauersen K.J."/>
            <person name="Blifernez-Klassen O."/>
            <person name="Kalinowski J."/>
            <person name="Goesmann A."/>
            <person name="Mussgnug J.H."/>
            <person name="Kruse O."/>
        </authorList>
    </citation>
    <scope>NUCLEOTIDE SEQUENCE [LARGE SCALE GENOMIC DNA]</scope>
    <source>
        <strain evidence="2 3">SAG 48.87</strain>
    </source>
</reference>
<evidence type="ECO:0000256" key="1">
    <source>
        <dbReference type="SAM" id="MobiDB-lite"/>
    </source>
</evidence>
<organism evidence="2 3">
    <name type="scientific">Monoraphidium neglectum</name>
    <dbReference type="NCBI Taxonomy" id="145388"/>
    <lineage>
        <taxon>Eukaryota</taxon>
        <taxon>Viridiplantae</taxon>
        <taxon>Chlorophyta</taxon>
        <taxon>core chlorophytes</taxon>
        <taxon>Chlorophyceae</taxon>
        <taxon>CS clade</taxon>
        <taxon>Sphaeropleales</taxon>
        <taxon>Selenastraceae</taxon>
        <taxon>Monoraphidium</taxon>
    </lineage>
</organism>
<dbReference type="RefSeq" id="XP_013905929.1">
    <property type="nucleotide sequence ID" value="XM_014050475.1"/>
</dbReference>
<dbReference type="SUPFAM" id="SSF48208">
    <property type="entry name" value="Six-hairpin glycosidases"/>
    <property type="match status" value="1"/>
</dbReference>
<evidence type="ECO:0000313" key="2">
    <source>
        <dbReference type="EMBL" id="KIZ06910.1"/>
    </source>
</evidence>
<dbReference type="AlphaFoldDB" id="A0A0D2MWG5"/>